<dbReference type="Proteomes" id="UP000297258">
    <property type="component" value="Unassembled WGS sequence"/>
</dbReference>
<protein>
    <submittedName>
        <fullName evidence="3">NAD-dependent epimerase/dehydratase family protein</fullName>
    </submittedName>
</protein>
<gene>
    <name evidence="3" type="ORF">E4O92_12005</name>
</gene>
<keyword evidence="1" id="KW-0520">NAD</keyword>
<evidence type="ECO:0000313" key="3">
    <source>
        <dbReference type="EMBL" id="TFW31845.1"/>
    </source>
</evidence>
<proteinExistence type="predicted"/>
<dbReference type="Pfam" id="PF01370">
    <property type="entry name" value="Epimerase"/>
    <property type="match status" value="1"/>
</dbReference>
<evidence type="ECO:0000259" key="2">
    <source>
        <dbReference type="Pfam" id="PF01370"/>
    </source>
</evidence>
<dbReference type="EMBL" id="SPUM01000078">
    <property type="protein sequence ID" value="TFW31845.1"/>
    <property type="molecule type" value="Genomic_DNA"/>
</dbReference>
<organism evidence="3 4">
    <name type="scientific">Massilia horti</name>
    <dbReference type="NCBI Taxonomy" id="2562153"/>
    <lineage>
        <taxon>Bacteria</taxon>
        <taxon>Pseudomonadati</taxon>
        <taxon>Pseudomonadota</taxon>
        <taxon>Betaproteobacteria</taxon>
        <taxon>Burkholderiales</taxon>
        <taxon>Oxalobacteraceae</taxon>
        <taxon>Telluria group</taxon>
        <taxon>Massilia</taxon>
    </lineage>
</organism>
<dbReference type="InterPro" id="IPR036291">
    <property type="entry name" value="NAD(P)-bd_dom_sf"/>
</dbReference>
<sequence length="333" mass="37229">MILLTGVAGFIGMHVARRLLDENVPVLGVDNMGPCVDPALKERRLAMLIDQPDFRFINADLSDPVAAAALFADGRYECVIHLAAQTGVRYSADHPLECVMNNVVGFANVIEQCRLHDVSHLVYASSSSTYGANRRMPFSEHHAVDHPVSLYAATKRSDELLAHSYSHLYGLPTTGLRFFTVYGPWGRPDMAPMLFAHAIEEGRPIEVFNHGHMLRDFTYIDDVVESVMRLVELPAAPDPAFDPAHPDPATSYAPYRIYNVGNQRPVELLEFIDALEQELGHRAERVMRPMPDTDMPATCADTSDLVQAISWAPATPLHDGIRQFVQWYRHYHA</sequence>
<dbReference type="AlphaFoldDB" id="A0A4Y9T4G0"/>
<evidence type="ECO:0000256" key="1">
    <source>
        <dbReference type="ARBA" id="ARBA00023027"/>
    </source>
</evidence>
<accession>A0A4Y9T4G0</accession>
<dbReference type="InterPro" id="IPR001509">
    <property type="entry name" value="Epimerase_deHydtase"/>
</dbReference>
<dbReference type="SUPFAM" id="SSF51735">
    <property type="entry name" value="NAD(P)-binding Rossmann-fold domains"/>
    <property type="match status" value="1"/>
</dbReference>
<evidence type="ECO:0000313" key="4">
    <source>
        <dbReference type="Proteomes" id="UP000297258"/>
    </source>
</evidence>
<dbReference type="Gene3D" id="3.40.50.720">
    <property type="entry name" value="NAD(P)-binding Rossmann-like Domain"/>
    <property type="match status" value="1"/>
</dbReference>
<reference evidence="3 4" key="1">
    <citation type="submission" date="2019-03" db="EMBL/GenBank/DDBJ databases">
        <title>Draft genome of Massilia hortus sp. nov., a novel bacterial species of the Oxalobacteraceae family.</title>
        <authorList>
            <person name="Peta V."/>
            <person name="Raths R."/>
            <person name="Bucking H."/>
        </authorList>
    </citation>
    <scope>NUCLEOTIDE SEQUENCE [LARGE SCALE GENOMIC DNA]</scope>
    <source>
        <strain evidence="3 4">ONC3</strain>
    </source>
</reference>
<comment type="caution">
    <text evidence="3">The sequence shown here is derived from an EMBL/GenBank/DDBJ whole genome shotgun (WGS) entry which is preliminary data.</text>
</comment>
<dbReference type="PRINTS" id="PR01713">
    <property type="entry name" value="NUCEPIMERASE"/>
</dbReference>
<dbReference type="RefSeq" id="WP_135190008.1">
    <property type="nucleotide sequence ID" value="NZ_SPUM01000078.1"/>
</dbReference>
<feature type="domain" description="NAD-dependent epimerase/dehydratase" evidence="2">
    <location>
        <begin position="2"/>
        <end position="237"/>
    </location>
</feature>
<name>A0A4Y9T4G0_9BURK</name>
<dbReference type="PANTHER" id="PTHR43574">
    <property type="entry name" value="EPIMERASE-RELATED"/>
    <property type="match status" value="1"/>
</dbReference>
<keyword evidence="4" id="KW-1185">Reference proteome</keyword>
<dbReference type="OrthoDB" id="9769113at2"/>